<dbReference type="EMBL" id="JBHTJG010000013">
    <property type="protein sequence ID" value="MFD0948501.1"/>
    <property type="molecule type" value="Genomic_DNA"/>
</dbReference>
<keyword evidence="3" id="KW-1185">Reference proteome</keyword>
<dbReference type="Proteomes" id="UP001596977">
    <property type="component" value="Unassembled WGS sequence"/>
</dbReference>
<evidence type="ECO:0000313" key="2">
    <source>
        <dbReference type="EMBL" id="MFD0948501.1"/>
    </source>
</evidence>
<gene>
    <name evidence="2" type="ORF">ACFQ1E_19340</name>
</gene>
<dbReference type="Pfam" id="PF13289">
    <property type="entry name" value="SIR2_2"/>
    <property type="match status" value="1"/>
</dbReference>
<dbReference type="RefSeq" id="WP_264946373.1">
    <property type="nucleotide sequence ID" value="NZ_JAPDRA010000013.1"/>
</dbReference>
<evidence type="ECO:0000313" key="3">
    <source>
        <dbReference type="Proteomes" id="UP001596977"/>
    </source>
</evidence>
<dbReference type="InterPro" id="IPR029035">
    <property type="entry name" value="DHS-like_NAD/FAD-binding_dom"/>
</dbReference>
<sequence>MRFIADGPDLPDDLLDARDEGQVIFFCGAGVSRAEAGGPSFRELADRVVTSLGSSRHSPARQLLELSEKIVPIAGVGGIPPADRIFAMLEQEFPVADVRRAVAVALRPKPDAGLGPHASLVDLSRGPDGVVRLVTTNFDRVFEQVDPTLTAIAPPELPDPARAGALRGIIHLHGKVSHDYTVQEGPEFVLSSADFGRAYLADGWATTFMRALMNRYRIVFVGYSADDPPIQYLLEALRPSIAPDQLYALQEGEASYATGLWRHKGVTAIPFNGFGSLWQTLAAWAERARDPDAWRKRIARMALRGPRDLQPHERGQVAHLVSSAAGATIFAEHDPAPPAEWLCAFDPYVRFDRRRAASWRDPEPDRFDPFASYGLDGETQPNREEDARPGPTTVPAESWSAFEAAPGERPGGRNQLRRSLRGPGAITPAPLPARLSRLAWWIGKVATDPIAIWWASGQNALHADIRFPVRQALRKDGVTPDIRAAWRLIFAALDEPGEDARDRYELEQLIGVEGWSRLSVIQLVEVERPRLTVRRPMTAPIAGRSDTLHLVEADVSYPGHNSDLEVPDEHLLDYIDGTRRNLVLATRLEEMVGGFALTHLDPLNPFERGPNEFTASSPDISSLMAHLGNLVQRLHRISPDLAVAEAASWPSELGTPFRNLRLWAAAMPGLTGPEAAAAIILSLDEDAWDSRLERDLLTAIGARWVELPEEAKQRIEAMILAGPQPWEGVDPDRFEPYRLDGIMRRLFWMKRTELVPSFDLDAKIARLKDLNPEWDVQIAAEQLDRSPSRGGWVGTDKSHSALLETALDALLPEAQAASGRGRDFLMESRPFRGLVETRPVKALAALRRAAAKGEEWAWAWNDFLWSEARGNDSSRFRCYLARRIGALPDPVLVANLRALVQWFTGHAKPVWSADRELYLATWTLLAGTIAQHPDAANSAIVVQGRHDWISEALNAPAGRLADHLFDELGWDEGPETPTQSLRERAQILLTLPPEPKAHSAAQLAMRTNWLYLHDSDWTVQHLVPLIEQGAATDVGDAAIAGFLRQSHFPPNELFLRLKPLMLALFADEQSTSRRHDNLQSLILASWFRKDGEGNRLLASDDLREALITTSEPNRLGILRLLANWAEENEDCAAQTVEFLHWVWPRQLAVRSPAASTALAEIALRAGDRMPETTAVVLSVLETTAEQINAMPYVRRTKDDQISKFPEEHLALFFAILPEDTTLWPWGMGQVIERLSEVPALKNDPRLSDLRRRLARI</sequence>
<comment type="caution">
    <text evidence="2">The sequence shown here is derived from an EMBL/GenBank/DDBJ whole genome shotgun (WGS) entry which is preliminary data.</text>
</comment>
<dbReference type="SUPFAM" id="SSF52467">
    <property type="entry name" value="DHS-like NAD/FAD-binding domain"/>
    <property type="match status" value="1"/>
</dbReference>
<protein>
    <submittedName>
        <fullName evidence="2">SIR2 family protein</fullName>
    </submittedName>
</protein>
<accession>A0ABW3HFM3</accession>
<reference evidence="3" key="1">
    <citation type="journal article" date="2019" name="Int. J. Syst. Evol. Microbiol.">
        <title>The Global Catalogue of Microorganisms (GCM) 10K type strain sequencing project: providing services to taxonomists for standard genome sequencing and annotation.</title>
        <authorList>
            <consortium name="The Broad Institute Genomics Platform"/>
            <consortium name="The Broad Institute Genome Sequencing Center for Infectious Disease"/>
            <person name="Wu L."/>
            <person name="Ma J."/>
        </authorList>
    </citation>
    <scope>NUCLEOTIDE SEQUENCE [LARGE SCALE GENOMIC DNA]</scope>
    <source>
        <strain evidence="3">CCUG 62982</strain>
    </source>
</reference>
<feature type="region of interest" description="Disordered" evidence="1">
    <location>
        <begin position="362"/>
        <end position="423"/>
    </location>
</feature>
<evidence type="ECO:0000256" key="1">
    <source>
        <dbReference type="SAM" id="MobiDB-lite"/>
    </source>
</evidence>
<organism evidence="2 3">
    <name type="scientific">Sphingomonas canadensis</name>
    <dbReference type="NCBI Taxonomy" id="1219257"/>
    <lineage>
        <taxon>Bacteria</taxon>
        <taxon>Pseudomonadati</taxon>
        <taxon>Pseudomonadota</taxon>
        <taxon>Alphaproteobacteria</taxon>
        <taxon>Sphingomonadales</taxon>
        <taxon>Sphingomonadaceae</taxon>
        <taxon>Sphingomonas</taxon>
    </lineage>
</organism>
<name>A0ABW3HFM3_9SPHN</name>
<proteinExistence type="predicted"/>